<comment type="function">
    <text evidence="6">The small GTPases Rab are key regulators in vesicle trafficking.</text>
</comment>
<reference evidence="8" key="1">
    <citation type="journal article" date="2023" name="G3 (Bethesda)">
        <title>A reference genome for the long-term kleptoplast-retaining sea slug Elysia crispata morphotype clarki.</title>
        <authorList>
            <person name="Eastman K.E."/>
            <person name="Pendleton A.L."/>
            <person name="Shaikh M.A."/>
            <person name="Suttiyut T."/>
            <person name="Ogas R."/>
            <person name="Tomko P."/>
            <person name="Gavelis G."/>
            <person name="Widhalm J.R."/>
            <person name="Wisecaver J.H."/>
        </authorList>
    </citation>
    <scope>NUCLEOTIDE SEQUENCE</scope>
    <source>
        <strain evidence="8">ECLA1</strain>
    </source>
</reference>
<evidence type="ECO:0000256" key="5">
    <source>
        <dbReference type="ARBA" id="ARBA00023289"/>
    </source>
</evidence>
<dbReference type="InterPro" id="IPR005225">
    <property type="entry name" value="Small_GTP-bd"/>
</dbReference>
<dbReference type="GO" id="GO:0016020">
    <property type="term" value="C:membrane"/>
    <property type="evidence" value="ECO:0007669"/>
    <property type="project" value="UniProtKB-SubCell"/>
</dbReference>
<dbReference type="EMBL" id="JAWDGP010001382">
    <property type="protein sequence ID" value="KAK3792284.1"/>
    <property type="molecule type" value="Genomic_DNA"/>
</dbReference>
<evidence type="ECO:0000313" key="9">
    <source>
        <dbReference type="Proteomes" id="UP001283361"/>
    </source>
</evidence>
<evidence type="ECO:0000256" key="2">
    <source>
        <dbReference type="ARBA" id="ARBA00022741"/>
    </source>
</evidence>
<keyword evidence="9" id="KW-1185">Reference proteome</keyword>
<dbReference type="GO" id="GO:0005770">
    <property type="term" value="C:late endosome"/>
    <property type="evidence" value="ECO:0007669"/>
    <property type="project" value="TreeGrafter"/>
</dbReference>
<keyword evidence="2 6" id="KW-0547">Nucleotide-binding</keyword>
<dbReference type="SMART" id="SM00173">
    <property type="entry name" value="RAS"/>
    <property type="match status" value="1"/>
</dbReference>
<sequence length="243" mass="26923">MATAAGLQLDSTANAVTGPTEHLYKVLVIGEFGVGKTSLIRRYTEGSFSPNYKLTIGVDFGLKCLEWDNNTKINLQLWDIAGHERFGHMTRVYYKYAIAAIIVFDLSRPATFDSVLKWLEDVNSKVMLANEDPVPVMLLANKCDIEDISVEVEKMNSFCKDKNFIGWYQTSAKTGLNIDECMQFLVEHILSLPSGAKKPRDRMTNSMGILDNIEMSSSASESRASSELGRNRGGGDERNGGCC</sequence>
<keyword evidence="3 6" id="KW-0342">GTP-binding</keyword>
<dbReference type="Proteomes" id="UP001283361">
    <property type="component" value="Unassembled WGS sequence"/>
</dbReference>
<dbReference type="InterPro" id="IPR030697">
    <property type="entry name" value="Rab29/Rab38/Rab32"/>
</dbReference>
<evidence type="ECO:0000256" key="1">
    <source>
        <dbReference type="ARBA" id="ARBA00006270"/>
    </source>
</evidence>
<dbReference type="GO" id="GO:0005764">
    <property type="term" value="C:lysosome"/>
    <property type="evidence" value="ECO:0007669"/>
    <property type="project" value="TreeGrafter"/>
</dbReference>
<feature type="compositionally biased region" description="Basic and acidic residues" evidence="7">
    <location>
        <begin position="229"/>
        <end position="243"/>
    </location>
</feature>
<dbReference type="Gene3D" id="3.40.50.300">
    <property type="entry name" value="P-loop containing nucleotide triphosphate hydrolases"/>
    <property type="match status" value="1"/>
</dbReference>
<dbReference type="NCBIfam" id="TIGR00231">
    <property type="entry name" value="small_GTP"/>
    <property type="match status" value="1"/>
</dbReference>
<dbReference type="PANTHER" id="PTHR47981:SF39">
    <property type="entry name" value="RAS-RELATED PROTEIN RAB"/>
    <property type="match status" value="1"/>
</dbReference>
<dbReference type="InterPro" id="IPR001806">
    <property type="entry name" value="Small_GTPase"/>
</dbReference>
<dbReference type="GO" id="GO:0008333">
    <property type="term" value="P:endosome to lysosome transport"/>
    <property type="evidence" value="ECO:0007669"/>
    <property type="project" value="TreeGrafter"/>
</dbReference>
<dbReference type="GO" id="GO:0003924">
    <property type="term" value="F:GTPase activity"/>
    <property type="evidence" value="ECO:0007669"/>
    <property type="project" value="UniProtKB-UniRule"/>
</dbReference>
<evidence type="ECO:0000256" key="4">
    <source>
        <dbReference type="ARBA" id="ARBA00023288"/>
    </source>
</evidence>
<dbReference type="SMART" id="SM00174">
    <property type="entry name" value="RHO"/>
    <property type="match status" value="1"/>
</dbReference>
<protein>
    <recommendedName>
        <fullName evidence="6">Ras-related protein Rab</fullName>
    </recommendedName>
</protein>
<dbReference type="PROSITE" id="PS51419">
    <property type="entry name" value="RAB"/>
    <property type="match status" value="1"/>
</dbReference>
<dbReference type="SMART" id="SM00175">
    <property type="entry name" value="RAB"/>
    <property type="match status" value="1"/>
</dbReference>
<comment type="similarity">
    <text evidence="1 6">Belongs to the small GTPase superfamily. Rab family.</text>
</comment>
<comment type="caution">
    <text evidence="8">The sequence shown here is derived from an EMBL/GenBank/DDBJ whole genome shotgun (WGS) entry which is preliminary data.</text>
</comment>
<evidence type="ECO:0000256" key="6">
    <source>
        <dbReference type="RuleBase" id="RU367128"/>
    </source>
</evidence>
<dbReference type="FunFam" id="3.40.50.300:FF:002133">
    <property type="entry name" value="Ras family protein"/>
    <property type="match status" value="1"/>
</dbReference>
<evidence type="ECO:0000256" key="3">
    <source>
        <dbReference type="ARBA" id="ARBA00023134"/>
    </source>
</evidence>
<feature type="region of interest" description="Disordered" evidence="7">
    <location>
        <begin position="212"/>
        <end position="243"/>
    </location>
</feature>
<dbReference type="Pfam" id="PF00071">
    <property type="entry name" value="Ras"/>
    <property type="match status" value="1"/>
</dbReference>
<name>A0AAE1E2R5_9GAST</name>
<accession>A0AAE1E2R5</accession>
<organism evidence="8 9">
    <name type="scientific">Elysia crispata</name>
    <name type="common">lettuce slug</name>
    <dbReference type="NCBI Taxonomy" id="231223"/>
    <lineage>
        <taxon>Eukaryota</taxon>
        <taxon>Metazoa</taxon>
        <taxon>Spiralia</taxon>
        <taxon>Lophotrochozoa</taxon>
        <taxon>Mollusca</taxon>
        <taxon>Gastropoda</taxon>
        <taxon>Heterobranchia</taxon>
        <taxon>Euthyneura</taxon>
        <taxon>Panpulmonata</taxon>
        <taxon>Sacoglossa</taxon>
        <taxon>Placobranchoidea</taxon>
        <taxon>Plakobranchidae</taxon>
        <taxon>Elysia</taxon>
    </lineage>
</organism>
<dbReference type="GO" id="GO:0090385">
    <property type="term" value="P:phagosome-lysosome fusion"/>
    <property type="evidence" value="ECO:0007669"/>
    <property type="project" value="TreeGrafter"/>
</dbReference>
<keyword evidence="5 6" id="KW-0636">Prenylation</keyword>
<dbReference type="GO" id="GO:0045335">
    <property type="term" value="C:phagocytic vesicle"/>
    <property type="evidence" value="ECO:0007669"/>
    <property type="project" value="TreeGrafter"/>
</dbReference>
<dbReference type="GO" id="GO:0005802">
    <property type="term" value="C:trans-Golgi network"/>
    <property type="evidence" value="ECO:0007669"/>
    <property type="project" value="UniProtKB-UniRule"/>
</dbReference>
<evidence type="ECO:0000313" key="8">
    <source>
        <dbReference type="EMBL" id="KAK3792284.1"/>
    </source>
</evidence>
<dbReference type="InterPro" id="IPR027417">
    <property type="entry name" value="P-loop_NTPase"/>
</dbReference>
<evidence type="ECO:0000256" key="7">
    <source>
        <dbReference type="SAM" id="MobiDB-lite"/>
    </source>
</evidence>
<dbReference type="PRINTS" id="PR00449">
    <property type="entry name" value="RASTRNSFRMNG"/>
</dbReference>
<dbReference type="CDD" id="cd04107">
    <property type="entry name" value="Rab32_Rab38"/>
    <property type="match status" value="1"/>
</dbReference>
<dbReference type="GO" id="GO:0005525">
    <property type="term" value="F:GTP binding"/>
    <property type="evidence" value="ECO:0007669"/>
    <property type="project" value="UniProtKB-UniRule"/>
</dbReference>
<keyword evidence="4 6" id="KW-0449">Lipoprotein</keyword>
<dbReference type="PANTHER" id="PTHR47981">
    <property type="entry name" value="RAB FAMILY"/>
    <property type="match status" value="1"/>
</dbReference>
<keyword evidence="6" id="KW-0472">Membrane</keyword>
<proteinExistence type="inferred from homology"/>
<dbReference type="PROSITE" id="PS51421">
    <property type="entry name" value="RAS"/>
    <property type="match status" value="1"/>
</dbReference>
<feature type="compositionally biased region" description="Low complexity" evidence="7">
    <location>
        <begin position="216"/>
        <end position="227"/>
    </location>
</feature>
<dbReference type="SUPFAM" id="SSF52540">
    <property type="entry name" value="P-loop containing nucleoside triphosphate hydrolases"/>
    <property type="match status" value="1"/>
</dbReference>
<comment type="subcellular location">
    <subcellularLocation>
        <location evidence="6">Membrane</location>
        <topology evidence="6">Lipid-anchor</topology>
    </subcellularLocation>
</comment>
<dbReference type="AlphaFoldDB" id="A0AAE1E2R5"/>
<gene>
    <name evidence="8" type="ORF">RRG08_007362</name>
</gene>
<dbReference type="SMART" id="SM00176">
    <property type="entry name" value="RAN"/>
    <property type="match status" value="1"/>
</dbReference>